<dbReference type="OrthoDB" id="9806954at2"/>
<dbReference type="Proteomes" id="UP000221394">
    <property type="component" value="Unassembled WGS sequence"/>
</dbReference>
<keyword evidence="12" id="KW-1185">Reference proteome</keyword>
<dbReference type="PIRSF" id="PIRSF003128">
    <property type="entry name" value="RecN"/>
    <property type="match status" value="1"/>
</dbReference>
<dbReference type="GO" id="GO:0043590">
    <property type="term" value="C:bacterial nucleoid"/>
    <property type="evidence" value="ECO:0007669"/>
    <property type="project" value="TreeGrafter"/>
</dbReference>
<sequence>MLEEIVIENLGVISRAHIPLAPGLTAITGETGAGKTMLLTGLDLLLGGKADVERVRVGADRALAEGRFVLAPGSAVAERVEDAGGALDDDGSLVVLRTITSGRSRAHLGGRSVPQSVLADLAEELVTVHGQSDQLRLRSPRRQREALDAFAGSAHARELEEYHALWTERAAVVEEIDRLTSQRDDRAREAELLRLGLAEVERVDPQPHEDTELDAEIARLSNVEDLRARAAVAHDAVAGDDFASGDAPSAVSLVDRARRELEAAAAHDPTLARLAERAAEVGFQLAELAADLSGYLQDLAVDPGRLEEANARRAELGQLTRSYGSDVDAVLEWASTAGLRLLDLEGGDERLAGLATRRDEIDTELSERAATISATRRDVGERLADLVSAELDGLAMAGARLEVEVRPDEPGPWGADAVVMSLRPHPGAPASPLGKGASGGELSRVMLAIEVVLAQAAREERGGAVPTFVFDEVDAGIGGRAALEVGRRLAALARSAQVVVVTHLAQVAAYADQHLVVTKSAGSGGDVVTQSDVRVVTSDDRVTELARMLSGQEDSDAARTHAAELLAAADMG</sequence>
<keyword evidence="6" id="KW-0067">ATP-binding</keyword>
<dbReference type="PANTHER" id="PTHR11059">
    <property type="entry name" value="DNA REPAIR PROTEIN RECN"/>
    <property type="match status" value="1"/>
</dbReference>
<evidence type="ECO:0000256" key="2">
    <source>
        <dbReference type="ARBA" id="ARBA00009441"/>
    </source>
</evidence>
<dbReference type="GO" id="GO:0009432">
    <property type="term" value="P:SOS response"/>
    <property type="evidence" value="ECO:0007669"/>
    <property type="project" value="TreeGrafter"/>
</dbReference>
<evidence type="ECO:0000256" key="5">
    <source>
        <dbReference type="ARBA" id="ARBA00022763"/>
    </source>
</evidence>
<accession>A0A2A9EC78</accession>
<evidence type="ECO:0000256" key="7">
    <source>
        <dbReference type="ARBA" id="ARBA00023204"/>
    </source>
</evidence>
<comment type="function">
    <text evidence="1 9">May be involved in recombinational repair of damaged DNA.</text>
</comment>
<evidence type="ECO:0000256" key="9">
    <source>
        <dbReference type="PIRNR" id="PIRNR003128"/>
    </source>
</evidence>
<evidence type="ECO:0000256" key="8">
    <source>
        <dbReference type="ARBA" id="ARBA00033408"/>
    </source>
</evidence>
<evidence type="ECO:0000313" key="11">
    <source>
        <dbReference type="EMBL" id="PFG35820.1"/>
    </source>
</evidence>
<proteinExistence type="inferred from homology"/>
<gene>
    <name evidence="11" type="ORF">ATL41_0517</name>
</gene>
<dbReference type="GO" id="GO:0006310">
    <property type="term" value="P:DNA recombination"/>
    <property type="evidence" value="ECO:0007669"/>
    <property type="project" value="InterPro"/>
</dbReference>
<dbReference type="EMBL" id="PDJH01000001">
    <property type="protein sequence ID" value="PFG35820.1"/>
    <property type="molecule type" value="Genomic_DNA"/>
</dbReference>
<dbReference type="InterPro" id="IPR004604">
    <property type="entry name" value="DNA_recomb/repair_RecN"/>
</dbReference>
<dbReference type="InterPro" id="IPR027417">
    <property type="entry name" value="P-loop_NTPase"/>
</dbReference>
<keyword evidence="7 9" id="KW-0234">DNA repair</keyword>
<dbReference type="PANTHER" id="PTHR11059:SF0">
    <property type="entry name" value="DNA REPAIR PROTEIN RECN"/>
    <property type="match status" value="1"/>
</dbReference>
<protein>
    <recommendedName>
        <fullName evidence="3 9">DNA repair protein RecN</fullName>
    </recommendedName>
    <alternativeName>
        <fullName evidence="8 9">Recombination protein N</fullName>
    </alternativeName>
</protein>
<comment type="caution">
    <text evidence="11">The sequence shown here is derived from an EMBL/GenBank/DDBJ whole genome shotgun (WGS) entry which is preliminary data.</text>
</comment>
<organism evidence="11 12">
    <name type="scientific">Flavimobilis soli</name>
    <dbReference type="NCBI Taxonomy" id="442709"/>
    <lineage>
        <taxon>Bacteria</taxon>
        <taxon>Bacillati</taxon>
        <taxon>Actinomycetota</taxon>
        <taxon>Actinomycetes</taxon>
        <taxon>Micrococcales</taxon>
        <taxon>Jonesiaceae</taxon>
        <taxon>Flavimobilis</taxon>
    </lineage>
</organism>
<dbReference type="SUPFAM" id="SSF52540">
    <property type="entry name" value="P-loop containing nucleoside triphosphate hydrolases"/>
    <property type="match status" value="2"/>
</dbReference>
<dbReference type="GO" id="GO:0005524">
    <property type="term" value="F:ATP binding"/>
    <property type="evidence" value="ECO:0007669"/>
    <property type="project" value="UniProtKB-KW"/>
</dbReference>
<evidence type="ECO:0000256" key="3">
    <source>
        <dbReference type="ARBA" id="ARBA00021315"/>
    </source>
</evidence>
<name>A0A2A9EC78_9MICO</name>
<dbReference type="GO" id="GO:0006281">
    <property type="term" value="P:DNA repair"/>
    <property type="evidence" value="ECO:0007669"/>
    <property type="project" value="UniProtKB-KW"/>
</dbReference>
<feature type="domain" description="RecF/RecN/SMC N-terminal" evidence="10">
    <location>
        <begin position="1"/>
        <end position="519"/>
    </location>
</feature>
<keyword evidence="4" id="KW-0547">Nucleotide-binding</keyword>
<evidence type="ECO:0000256" key="1">
    <source>
        <dbReference type="ARBA" id="ARBA00003618"/>
    </source>
</evidence>
<dbReference type="AlphaFoldDB" id="A0A2A9EC78"/>
<dbReference type="InterPro" id="IPR003395">
    <property type="entry name" value="RecF/RecN/SMC_N"/>
</dbReference>
<evidence type="ECO:0000313" key="12">
    <source>
        <dbReference type="Proteomes" id="UP000221394"/>
    </source>
</evidence>
<reference evidence="11 12" key="1">
    <citation type="submission" date="2017-10" db="EMBL/GenBank/DDBJ databases">
        <title>Sequencing the genomes of 1000 actinobacteria strains.</title>
        <authorList>
            <person name="Klenk H.-P."/>
        </authorList>
    </citation>
    <scope>NUCLEOTIDE SEQUENCE [LARGE SCALE GENOMIC DNA]</scope>
    <source>
        <strain evidence="11 12">DSM 21574</strain>
    </source>
</reference>
<dbReference type="RefSeq" id="WP_098457067.1">
    <property type="nucleotide sequence ID" value="NZ_PDJH01000001.1"/>
</dbReference>
<keyword evidence="5 9" id="KW-0227">DNA damage</keyword>
<evidence type="ECO:0000256" key="4">
    <source>
        <dbReference type="ARBA" id="ARBA00022741"/>
    </source>
</evidence>
<dbReference type="CDD" id="cd03241">
    <property type="entry name" value="ABC_RecN"/>
    <property type="match status" value="1"/>
</dbReference>
<dbReference type="Pfam" id="PF02463">
    <property type="entry name" value="SMC_N"/>
    <property type="match status" value="1"/>
</dbReference>
<dbReference type="NCBIfam" id="TIGR00634">
    <property type="entry name" value="recN"/>
    <property type="match status" value="1"/>
</dbReference>
<comment type="similarity">
    <text evidence="2 9">Belongs to the RecN family.</text>
</comment>
<evidence type="ECO:0000259" key="10">
    <source>
        <dbReference type="Pfam" id="PF02463"/>
    </source>
</evidence>
<evidence type="ECO:0000256" key="6">
    <source>
        <dbReference type="ARBA" id="ARBA00022840"/>
    </source>
</evidence>
<dbReference type="Gene3D" id="3.40.50.300">
    <property type="entry name" value="P-loop containing nucleotide triphosphate hydrolases"/>
    <property type="match status" value="2"/>
</dbReference>